<dbReference type="InterPro" id="IPR009057">
    <property type="entry name" value="Homeodomain-like_sf"/>
</dbReference>
<keyword evidence="3" id="KW-0238">DNA-binding</keyword>
<dbReference type="PROSITE" id="PS01124">
    <property type="entry name" value="HTH_ARAC_FAMILY_2"/>
    <property type="match status" value="1"/>
</dbReference>
<dbReference type="PANTHER" id="PTHR43280">
    <property type="entry name" value="ARAC-FAMILY TRANSCRIPTIONAL REGULATOR"/>
    <property type="match status" value="1"/>
</dbReference>
<evidence type="ECO:0000313" key="10">
    <source>
        <dbReference type="Proteomes" id="UP000034076"/>
    </source>
</evidence>
<keyword evidence="10" id="KW-1185">Reference proteome</keyword>
<dbReference type="SUPFAM" id="SSF52172">
    <property type="entry name" value="CheY-like"/>
    <property type="match status" value="1"/>
</dbReference>
<dbReference type="Gene3D" id="3.40.50.2300">
    <property type="match status" value="1"/>
</dbReference>
<evidence type="ECO:0000259" key="8">
    <source>
        <dbReference type="PROSITE" id="PS50110"/>
    </source>
</evidence>
<evidence type="ECO:0000256" key="6">
    <source>
        <dbReference type="PROSITE-ProRule" id="PRU00169"/>
    </source>
</evidence>
<evidence type="ECO:0000256" key="2">
    <source>
        <dbReference type="ARBA" id="ARBA00023015"/>
    </source>
</evidence>
<feature type="domain" description="Response regulatory" evidence="8">
    <location>
        <begin position="1"/>
        <end position="74"/>
    </location>
</feature>
<comment type="caution">
    <text evidence="9">The sequence shown here is derived from an EMBL/GenBank/DDBJ whole genome shotgun (WGS) entry which is preliminary data.</text>
</comment>
<gene>
    <name evidence="9" type="ORF">CHK_2919</name>
</gene>
<dbReference type="STRING" id="270498.CHK_2919"/>
<feature type="domain" description="HTH araC/xylS-type" evidence="7">
    <location>
        <begin position="120"/>
        <end position="218"/>
    </location>
</feature>
<dbReference type="EMBL" id="LAYJ01000131">
    <property type="protein sequence ID" value="KKI49697.1"/>
    <property type="molecule type" value="Genomic_DNA"/>
</dbReference>
<dbReference type="SUPFAM" id="SSF46689">
    <property type="entry name" value="Homeodomain-like"/>
    <property type="match status" value="2"/>
</dbReference>
<evidence type="ECO:0000256" key="1">
    <source>
        <dbReference type="ARBA" id="ARBA00018672"/>
    </source>
</evidence>
<evidence type="ECO:0000259" key="7">
    <source>
        <dbReference type="PROSITE" id="PS01124"/>
    </source>
</evidence>
<dbReference type="PRINTS" id="PR00032">
    <property type="entry name" value="HTHARAC"/>
</dbReference>
<name>A0A0M2NGZ7_9FIRM</name>
<dbReference type="SMART" id="SM00342">
    <property type="entry name" value="HTH_ARAC"/>
    <property type="match status" value="1"/>
</dbReference>
<evidence type="ECO:0000313" key="9">
    <source>
        <dbReference type="EMBL" id="KKI49697.1"/>
    </source>
</evidence>
<dbReference type="InterPro" id="IPR020449">
    <property type="entry name" value="Tscrpt_reg_AraC-type_HTH"/>
</dbReference>
<dbReference type="Proteomes" id="UP000034076">
    <property type="component" value="Unassembled WGS sequence"/>
</dbReference>
<evidence type="ECO:0000256" key="3">
    <source>
        <dbReference type="ARBA" id="ARBA00023125"/>
    </source>
</evidence>
<sequence>MEYKIELVLTDIRMPGLDGLELGRRLNYEPLRIVIMSGFADFDYAHDAIKLGAVDYLLKPVNIQALKELIQKLVAQIISVKNAAMALGEEGSFGLEMHQVIFGRDPTLNLSENSFSPLLVRAFAYINERYADRITVEDVARHLGKSNNYFSSCFKRSTGTSFVDYLARVRIEHARRMLRTTSMMTYEIADKVGFYDYKYFSTVFKRIVGCSPSAYRKKMEQ</sequence>
<dbReference type="Pfam" id="PF12833">
    <property type="entry name" value="HTH_18"/>
    <property type="match status" value="1"/>
</dbReference>
<reference evidence="9 10" key="1">
    <citation type="submission" date="2015-04" db="EMBL/GenBank/DDBJ databases">
        <title>Draft genome sequence of bacteremic isolate Catabacter hongkongensis type strain HKU16T.</title>
        <authorList>
            <person name="Lau S.K."/>
            <person name="Teng J.L."/>
            <person name="Huang Y."/>
            <person name="Curreem S.O."/>
            <person name="Tsui S.K."/>
            <person name="Woo P.C."/>
        </authorList>
    </citation>
    <scope>NUCLEOTIDE SEQUENCE [LARGE SCALE GENOMIC DNA]</scope>
    <source>
        <strain evidence="9 10">HKU16</strain>
    </source>
</reference>
<dbReference type="InterPro" id="IPR001789">
    <property type="entry name" value="Sig_transdc_resp-reg_receiver"/>
</dbReference>
<dbReference type="PANTHER" id="PTHR43280:SF2">
    <property type="entry name" value="HTH-TYPE TRANSCRIPTIONAL REGULATOR EXSA"/>
    <property type="match status" value="1"/>
</dbReference>
<keyword evidence="4" id="KW-0804">Transcription</keyword>
<accession>A0A0M2NGZ7</accession>
<dbReference type="Pfam" id="PF00072">
    <property type="entry name" value="Response_reg"/>
    <property type="match status" value="1"/>
</dbReference>
<dbReference type="PROSITE" id="PS50110">
    <property type="entry name" value="RESPONSE_REGULATORY"/>
    <property type="match status" value="1"/>
</dbReference>
<comment type="function">
    <text evidence="5">May play the central regulatory role in sporulation. It may be an element of the effector pathway responsible for the activation of sporulation genes in response to nutritional stress. Spo0A may act in concert with spo0H (a sigma factor) to control the expression of some genes that are critical to the sporulation process.</text>
</comment>
<keyword evidence="2" id="KW-0805">Transcription regulation</keyword>
<protein>
    <recommendedName>
        <fullName evidence="1">Stage 0 sporulation protein A homolog</fullName>
    </recommendedName>
</protein>
<dbReference type="GO" id="GO:0000160">
    <property type="term" value="P:phosphorelay signal transduction system"/>
    <property type="evidence" value="ECO:0007669"/>
    <property type="project" value="InterPro"/>
</dbReference>
<dbReference type="CDD" id="cd17536">
    <property type="entry name" value="REC_YesN-like"/>
    <property type="match status" value="1"/>
</dbReference>
<organism evidence="9 10">
    <name type="scientific">Christensenella hongkongensis</name>
    <dbReference type="NCBI Taxonomy" id="270498"/>
    <lineage>
        <taxon>Bacteria</taxon>
        <taxon>Bacillati</taxon>
        <taxon>Bacillota</taxon>
        <taxon>Clostridia</taxon>
        <taxon>Christensenellales</taxon>
        <taxon>Christensenellaceae</taxon>
        <taxon>Christensenella</taxon>
    </lineage>
</organism>
<dbReference type="Gene3D" id="1.10.10.60">
    <property type="entry name" value="Homeodomain-like"/>
    <property type="match status" value="2"/>
</dbReference>
<dbReference type="GO" id="GO:0003700">
    <property type="term" value="F:DNA-binding transcription factor activity"/>
    <property type="evidence" value="ECO:0007669"/>
    <property type="project" value="InterPro"/>
</dbReference>
<feature type="modified residue" description="4-aspartylphosphate" evidence="6">
    <location>
        <position position="11"/>
    </location>
</feature>
<evidence type="ECO:0000256" key="5">
    <source>
        <dbReference type="ARBA" id="ARBA00024867"/>
    </source>
</evidence>
<proteinExistence type="predicted"/>
<dbReference type="InterPro" id="IPR018060">
    <property type="entry name" value="HTH_AraC"/>
</dbReference>
<dbReference type="GO" id="GO:0043565">
    <property type="term" value="F:sequence-specific DNA binding"/>
    <property type="evidence" value="ECO:0007669"/>
    <property type="project" value="InterPro"/>
</dbReference>
<evidence type="ECO:0000256" key="4">
    <source>
        <dbReference type="ARBA" id="ARBA00023163"/>
    </source>
</evidence>
<dbReference type="InterPro" id="IPR011006">
    <property type="entry name" value="CheY-like_superfamily"/>
</dbReference>
<keyword evidence="6" id="KW-0597">Phosphoprotein</keyword>
<dbReference type="AlphaFoldDB" id="A0A0M2NGZ7"/>